<evidence type="ECO:0000256" key="3">
    <source>
        <dbReference type="ARBA" id="ARBA00022603"/>
    </source>
</evidence>
<keyword evidence="11" id="KW-1185">Reference proteome</keyword>
<comment type="similarity">
    <text evidence="1">Belongs to the N(4)/N(6)-methyltransferase family.</text>
</comment>
<dbReference type="SUPFAM" id="SSF53335">
    <property type="entry name" value="S-adenosyl-L-methionine-dependent methyltransferases"/>
    <property type="match status" value="1"/>
</dbReference>
<feature type="domain" description="DNA methylase adenine-specific" evidence="8">
    <location>
        <begin position="150"/>
        <end position="461"/>
    </location>
</feature>
<dbReference type="InterPro" id="IPR003356">
    <property type="entry name" value="DNA_methylase_A-5"/>
</dbReference>
<dbReference type="Pfam" id="PF12161">
    <property type="entry name" value="HsdM_N"/>
    <property type="match status" value="1"/>
</dbReference>
<dbReference type="PANTHER" id="PTHR42998">
    <property type="entry name" value="TYPE I RESTRICTION ENZYME HINDVIIP M PROTEIN-RELATED"/>
    <property type="match status" value="1"/>
</dbReference>
<evidence type="ECO:0000256" key="7">
    <source>
        <dbReference type="ARBA" id="ARBA00047942"/>
    </source>
</evidence>
<keyword evidence="5" id="KW-0949">S-adenosyl-L-methionine</keyword>
<dbReference type="GO" id="GO:0003677">
    <property type="term" value="F:DNA binding"/>
    <property type="evidence" value="ECO:0007669"/>
    <property type="project" value="InterPro"/>
</dbReference>
<feature type="domain" description="N6 adenine-specific DNA methyltransferase N-terminal" evidence="9">
    <location>
        <begin position="12"/>
        <end position="138"/>
    </location>
</feature>
<evidence type="ECO:0000256" key="2">
    <source>
        <dbReference type="ARBA" id="ARBA00011900"/>
    </source>
</evidence>
<dbReference type="GO" id="GO:0009307">
    <property type="term" value="P:DNA restriction-modification system"/>
    <property type="evidence" value="ECO:0007669"/>
    <property type="project" value="UniProtKB-KW"/>
</dbReference>
<organism evidence="10 11">
    <name type="scientific">Hespellia stercorisuis DSM 15480</name>
    <dbReference type="NCBI Taxonomy" id="1121950"/>
    <lineage>
        <taxon>Bacteria</taxon>
        <taxon>Bacillati</taxon>
        <taxon>Bacillota</taxon>
        <taxon>Clostridia</taxon>
        <taxon>Lachnospirales</taxon>
        <taxon>Lachnospiraceae</taxon>
        <taxon>Hespellia</taxon>
    </lineage>
</organism>
<evidence type="ECO:0000313" key="11">
    <source>
        <dbReference type="Proteomes" id="UP000184301"/>
    </source>
</evidence>
<keyword evidence="4" id="KW-0808">Transferase</keyword>
<evidence type="ECO:0000313" key="10">
    <source>
        <dbReference type="EMBL" id="SHJ37491.1"/>
    </source>
</evidence>
<comment type="catalytic activity">
    <reaction evidence="7">
        <text>a 2'-deoxyadenosine in DNA + S-adenosyl-L-methionine = an N(6)-methyl-2'-deoxyadenosine in DNA + S-adenosyl-L-homocysteine + H(+)</text>
        <dbReference type="Rhea" id="RHEA:15197"/>
        <dbReference type="Rhea" id="RHEA-COMP:12418"/>
        <dbReference type="Rhea" id="RHEA-COMP:12419"/>
        <dbReference type="ChEBI" id="CHEBI:15378"/>
        <dbReference type="ChEBI" id="CHEBI:57856"/>
        <dbReference type="ChEBI" id="CHEBI:59789"/>
        <dbReference type="ChEBI" id="CHEBI:90615"/>
        <dbReference type="ChEBI" id="CHEBI:90616"/>
        <dbReference type="EC" id="2.1.1.72"/>
    </reaction>
</comment>
<name>A0A1M6ISP3_9FIRM</name>
<dbReference type="OrthoDB" id="9814572at2"/>
<dbReference type="EC" id="2.1.1.72" evidence="2"/>
<dbReference type="EMBL" id="FQZY01000007">
    <property type="protein sequence ID" value="SHJ37491.1"/>
    <property type="molecule type" value="Genomic_DNA"/>
</dbReference>
<evidence type="ECO:0000256" key="4">
    <source>
        <dbReference type="ARBA" id="ARBA00022679"/>
    </source>
</evidence>
<dbReference type="AlphaFoldDB" id="A0A1M6ISP3"/>
<dbReference type="InterPro" id="IPR022749">
    <property type="entry name" value="D12N6_MeTrfase_N"/>
</dbReference>
<keyword evidence="3" id="KW-0489">Methyltransferase</keyword>
<gene>
    <name evidence="10" type="ORF">SAMN02745243_00462</name>
</gene>
<accession>A0A1M6ISP3</accession>
<protein>
    <recommendedName>
        <fullName evidence="2">site-specific DNA-methyltransferase (adenine-specific)</fullName>
        <ecNumber evidence="2">2.1.1.72</ecNumber>
    </recommendedName>
</protein>
<dbReference type="RefSeq" id="WP_073104438.1">
    <property type="nucleotide sequence ID" value="NZ_FQZY01000007.1"/>
</dbReference>
<evidence type="ECO:0000256" key="6">
    <source>
        <dbReference type="ARBA" id="ARBA00022747"/>
    </source>
</evidence>
<dbReference type="Gene3D" id="1.20.1260.30">
    <property type="match status" value="1"/>
</dbReference>
<evidence type="ECO:0000256" key="5">
    <source>
        <dbReference type="ARBA" id="ARBA00022691"/>
    </source>
</evidence>
<reference evidence="10 11" key="1">
    <citation type="submission" date="2016-11" db="EMBL/GenBank/DDBJ databases">
        <authorList>
            <person name="Jaros S."/>
            <person name="Januszkiewicz K."/>
            <person name="Wedrychowicz H."/>
        </authorList>
    </citation>
    <scope>NUCLEOTIDE SEQUENCE [LARGE SCALE GENOMIC DNA]</scope>
    <source>
        <strain evidence="10 11">DSM 15480</strain>
    </source>
</reference>
<dbReference type="InterPro" id="IPR038333">
    <property type="entry name" value="T1MK-like_N_sf"/>
</dbReference>
<evidence type="ECO:0000259" key="8">
    <source>
        <dbReference type="Pfam" id="PF02384"/>
    </source>
</evidence>
<dbReference type="Gene3D" id="3.40.50.150">
    <property type="entry name" value="Vaccinia Virus protein VP39"/>
    <property type="match status" value="1"/>
</dbReference>
<keyword evidence="6" id="KW-0680">Restriction system</keyword>
<dbReference type="GO" id="GO:0032259">
    <property type="term" value="P:methylation"/>
    <property type="evidence" value="ECO:0007669"/>
    <property type="project" value="UniProtKB-KW"/>
</dbReference>
<dbReference type="InterPro" id="IPR029063">
    <property type="entry name" value="SAM-dependent_MTases_sf"/>
</dbReference>
<evidence type="ECO:0000259" key="9">
    <source>
        <dbReference type="Pfam" id="PF12161"/>
    </source>
</evidence>
<dbReference type="InterPro" id="IPR052916">
    <property type="entry name" value="Type-I_RE_MTase_Subunit"/>
</dbReference>
<dbReference type="STRING" id="1121950.SAMN02745243_00462"/>
<dbReference type="PANTHER" id="PTHR42998:SF1">
    <property type="entry name" value="TYPE I RESTRICTION ENZYME HINDI METHYLASE SUBUNIT"/>
    <property type="match status" value="1"/>
</dbReference>
<dbReference type="PRINTS" id="PR00507">
    <property type="entry name" value="N12N6MTFRASE"/>
</dbReference>
<dbReference type="GO" id="GO:0009007">
    <property type="term" value="F:site-specific DNA-methyltransferase (adenine-specific) activity"/>
    <property type="evidence" value="ECO:0007669"/>
    <property type="project" value="UniProtKB-EC"/>
</dbReference>
<evidence type="ECO:0000256" key="1">
    <source>
        <dbReference type="ARBA" id="ARBA00006594"/>
    </source>
</evidence>
<dbReference type="Proteomes" id="UP000184301">
    <property type="component" value="Unassembled WGS sequence"/>
</dbReference>
<dbReference type="Pfam" id="PF02384">
    <property type="entry name" value="N6_Mtase"/>
    <property type="match status" value="1"/>
</dbReference>
<dbReference type="GO" id="GO:0008170">
    <property type="term" value="F:N-methyltransferase activity"/>
    <property type="evidence" value="ECO:0007669"/>
    <property type="project" value="InterPro"/>
</dbReference>
<proteinExistence type="inferred from homology"/>
<sequence>MAEKNNATIGFEKQIWDAACVLWGHIPAAEYRKVIVGLIFLRYISSTFEKRYEELKAEGEGFEEDRDEYLGENIFFVPEKARWSAISAAAHTPEIGTVIDEAMREIEAENKTLKNVLPKNYASPDLDKRVLGDVVDLFTNMDMSDTEDGKDLLGRTYEYCIAQFAAYEGVKGGEFYTPSSIVKTIVSILKPFDNCRVYDPCCGSGGMFVQSVKFIQAHSGNRRSISVYGQESNADTWKMAKMNMAIRGIDADFGPYQADTFFNDLHANLRADFIMANPPFNLSNWGQDKLKEDVRWKYGTPPAGNANYAWIQHMIHHLAPNGKLGLVLANGALSTQSSGEGEIRKNIINADLVEGIVALPTQLFYSVTIPVTLWFISKNKKQKGKTLFIDARKMGYMVDRKHRDFTDEDIQTLADTFSSFQDGTLEDVKGFCAVADLQTIEKQDYILTPGRYVGIEEQEDDGEPFEEKMTRLTSELSDMFAKSHELEDEIRKKLGAIGYEI</sequence>